<evidence type="ECO:0000256" key="1">
    <source>
        <dbReference type="SAM" id="MobiDB-lite"/>
    </source>
</evidence>
<dbReference type="EMBL" id="AMCI01000354">
    <property type="protein sequence ID" value="EJX09606.1"/>
    <property type="molecule type" value="Genomic_DNA"/>
</dbReference>
<feature type="region of interest" description="Disordered" evidence="1">
    <location>
        <begin position="88"/>
        <end position="116"/>
    </location>
</feature>
<feature type="region of interest" description="Disordered" evidence="1">
    <location>
        <begin position="41"/>
        <end position="60"/>
    </location>
</feature>
<protein>
    <submittedName>
        <fullName evidence="3">Membrane protein</fullName>
    </submittedName>
</protein>
<evidence type="ECO:0000256" key="2">
    <source>
        <dbReference type="SAM" id="Phobius"/>
    </source>
</evidence>
<organism evidence="3">
    <name type="scientific">gut metagenome</name>
    <dbReference type="NCBI Taxonomy" id="749906"/>
    <lineage>
        <taxon>unclassified sequences</taxon>
        <taxon>metagenomes</taxon>
        <taxon>organismal metagenomes</taxon>
    </lineage>
</organism>
<comment type="caution">
    <text evidence="3">The sequence shown here is derived from an EMBL/GenBank/DDBJ whole genome shotgun (WGS) entry which is preliminary data.</text>
</comment>
<name>J9D9U7_9ZZZZ</name>
<accession>J9D9U7</accession>
<keyword evidence="2" id="KW-0472">Membrane</keyword>
<sequence length="286" mass="32498">MQGKTKKNKSQTFYFSTKKVFLLCVSLFLLPTKEGYPLDTPLTYPTQRKTMPKKKSQSSPLTGLLSGLLGVIFIAFIAFVAYQHFNSPNPQQPNEDKKPQAEPAAPSAPSPAAPPVRYKTYRQSRWLYAIEYPEYLDQQEDSENSDGCRFYNNQGIELITYGTWNIGEKSLKALYEEKLDGVAQVTYQKMFPQKKAFVKSGYTQDGKIFYLKQALLLLDGTEFIATAQITFPKDLMRSKLYKEYSIRFPSLIITDSKIRITPSFPAACLSPNRERHAAFSSPAFRA</sequence>
<keyword evidence="2" id="KW-0812">Transmembrane</keyword>
<gene>
    <name evidence="3" type="ORF">EVA_02283</name>
</gene>
<proteinExistence type="predicted"/>
<reference evidence="3" key="1">
    <citation type="journal article" date="2012" name="PLoS ONE">
        <title>Gene sets for utilization of primary and secondary nutrition supplies in the distal gut of endangered iberian lynx.</title>
        <authorList>
            <person name="Alcaide M."/>
            <person name="Messina E."/>
            <person name="Richter M."/>
            <person name="Bargiela R."/>
            <person name="Peplies J."/>
            <person name="Huws S.A."/>
            <person name="Newbold C.J."/>
            <person name="Golyshin P.N."/>
            <person name="Simon M.A."/>
            <person name="Lopez G."/>
            <person name="Yakimov M.M."/>
            <person name="Ferrer M."/>
        </authorList>
    </citation>
    <scope>NUCLEOTIDE SEQUENCE</scope>
</reference>
<evidence type="ECO:0000313" key="3">
    <source>
        <dbReference type="EMBL" id="EJX09606.1"/>
    </source>
</evidence>
<keyword evidence="2" id="KW-1133">Transmembrane helix</keyword>
<feature type="transmembrane region" description="Helical" evidence="2">
    <location>
        <begin position="59"/>
        <end position="82"/>
    </location>
</feature>
<dbReference type="AlphaFoldDB" id="J9D9U7"/>